<dbReference type="InterPro" id="IPR025997">
    <property type="entry name" value="SBP_2_dom"/>
</dbReference>
<accession>A0A517P8P0</accession>
<reference evidence="6 7" key="1">
    <citation type="submission" date="2019-02" db="EMBL/GenBank/DDBJ databases">
        <title>Deep-cultivation of Planctomycetes and their phenomic and genomic characterization uncovers novel biology.</title>
        <authorList>
            <person name="Wiegand S."/>
            <person name="Jogler M."/>
            <person name="Boedeker C."/>
            <person name="Pinto D."/>
            <person name="Vollmers J."/>
            <person name="Rivas-Marin E."/>
            <person name="Kohn T."/>
            <person name="Peeters S.H."/>
            <person name="Heuer A."/>
            <person name="Rast P."/>
            <person name="Oberbeckmann S."/>
            <person name="Bunk B."/>
            <person name="Jeske O."/>
            <person name="Meyerdierks A."/>
            <person name="Storesund J.E."/>
            <person name="Kallscheuer N."/>
            <person name="Luecker S."/>
            <person name="Lage O.M."/>
            <person name="Pohl T."/>
            <person name="Merkel B.J."/>
            <person name="Hornburger P."/>
            <person name="Mueller R.-W."/>
            <person name="Bruemmer F."/>
            <person name="Labrenz M."/>
            <person name="Spormann A.M."/>
            <person name="Op den Camp H."/>
            <person name="Overmann J."/>
            <person name="Amann R."/>
            <person name="Jetten M.S.M."/>
            <person name="Mascher T."/>
            <person name="Medema M.H."/>
            <person name="Devos D.P."/>
            <person name="Kaster A.-K."/>
            <person name="Ovreas L."/>
            <person name="Rohde M."/>
            <person name="Galperin M.Y."/>
            <person name="Jogler C."/>
        </authorList>
    </citation>
    <scope>NUCLEOTIDE SEQUENCE [LARGE SCALE GENOMIC DNA]</scope>
    <source>
        <strain evidence="6 7">CA12</strain>
    </source>
</reference>
<proteinExistence type="inferred from homology"/>
<protein>
    <submittedName>
        <fullName evidence="6">D-ribose-binding periplasmic protein</fullName>
    </submittedName>
</protein>
<sequence precursor="true">MTPPPRPPVTMSRRFAAASALAGLLAAAPLWSSGCSSGTDAPDGEAAGDGGKPRVALIMKSLANEFFATMAEGAETHQAAHADQYDLIVNGIKDERDLSRQVALVEEMVAAGVDAIVIAPADSKALVPALRRAEQAGVTVVNIDNRLDAEILRQDGVTIPFVGPDNAAGAERAGAYLAETLGKGDWQVGVLEGVRTSENARARKAGFEAAMADAGIEIVDSQSAEWEMSRASTVAASMLSEHPEIDALLAANDSMALGALSAVKSAGREGEVLIVGFDNIGAVREAIRDGKILATVDQHGDELAVFGIEAALRELAGEPAAGDVETAVDLVTAETIAAEAKTAEAKSAEAEAADGEAP</sequence>
<evidence type="ECO:0000313" key="6">
    <source>
        <dbReference type="EMBL" id="QDT15743.1"/>
    </source>
</evidence>
<dbReference type="PROSITE" id="PS51257">
    <property type="entry name" value="PROKAR_LIPOPROTEIN"/>
    <property type="match status" value="1"/>
</dbReference>
<feature type="domain" description="Periplasmic binding protein" evidence="5">
    <location>
        <begin position="55"/>
        <end position="318"/>
    </location>
</feature>
<keyword evidence="7" id="KW-1185">Reference proteome</keyword>
<dbReference type="CDD" id="cd19970">
    <property type="entry name" value="PBP1_ABC_sugar_binding-like"/>
    <property type="match status" value="1"/>
</dbReference>
<dbReference type="GO" id="GO:0030246">
    <property type="term" value="F:carbohydrate binding"/>
    <property type="evidence" value="ECO:0007669"/>
    <property type="project" value="UniProtKB-ARBA"/>
</dbReference>
<dbReference type="KEGG" id="acaf:CA12_18350"/>
<evidence type="ECO:0000256" key="1">
    <source>
        <dbReference type="ARBA" id="ARBA00004196"/>
    </source>
</evidence>
<evidence type="ECO:0000259" key="5">
    <source>
        <dbReference type="Pfam" id="PF13407"/>
    </source>
</evidence>
<feature type="signal peptide" evidence="4">
    <location>
        <begin position="1"/>
        <end position="22"/>
    </location>
</feature>
<dbReference type="AlphaFoldDB" id="A0A517P8P0"/>
<keyword evidence="3 4" id="KW-0732">Signal</keyword>
<name>A0A517P8P0_9PLAN</name>
<evidence type="ECO:0000256" key="3">
    <source>
        <dbReference type="ARBA" id="ARBA00022729"/>
    </source>
</evidence>
<comment type="similarity">
    <text evidence="2">Belongs to the bacterial solute-binding protein 2 family.</text>
</comment>
<organism evidence="6 7">
    <name type="scientific">Alienimonas californiensis</name>
    <dbReference type="NCBI Taxonomy" id="2527989"/>
    <lineage>
        <taxon>Bacteria</taxon>
        <taxon>Pseudomonadati</taxon>
        <taxon>Planctomycetota</taxon>
        <taxon>Planctomycetia</taxon>
        <taxon>Planctomycetales</taxon>
        <taxon>Planctomycetaceae</taxon>
        <taxon>Alienimonas</taxon>
    </lineage>
</organism>
<dbReference type="PANTHER" id="PTHR46847">
    <property type="entry name" value="D-ALLOSE-BINDING PERIPLASMIC PROTEIN-RELATED"/>
    <property type="match status" value="1"/>
</dbReference>
<dbReference type="GO" id="GO:0030313">
    <property type="term" value="C:cell envelope"/>
    <property type="evidence" value="ECO:0007669"/>
    <property type="project" value="UniProtKB-SubCell"/>
</dbReference>
<dbReference type="Proteomes" id="UP000318741">
    <property type="component" value="Chromosome"/>
</dbReference>
<dbReference type="PANTHER" id="PTHR46847:SF1">
    <property type="entry name" value="D-ALLOSE-BINDING PERIPLASMIC PROTEIN-RELATED"/>
    <property type="match status" value="1"/>
</dbReference>
<dbReference type="EMBL" id="CP036265">
    <property type="protein sequence ID" value="QDT15743.1"/>
    <property type="molecule type" value="Genomic_DNA"/>
</dbReference>
<dbReference type="SUPFAM" id="SSF53822">
    <property type="entry name" value="Periplasmic binding protein-like I"/>
    <property type="match status" value="1"/>
</dbReference>
<comment type="subcellular location">
    <subcellularLocation>
        <location evidence="1">Cell envelope</location>
    </subcellularLocation>
</comment>
<feature type="chain" id="PRO_5021886003" evidence="4">
    <location>
        <begin position="23"/>
        <end position="358"/>
    </location>
</feature>
<dbReference type="Gene3D" id="3.40.50.2300">
    <property type="match status" value="2"/>
</dbReference>
<gene>
    <name evidence="6" type="primary">rbsB</name>
    <name evidence="6" type="ORF">CA12_18350</name>
</gene>
<dbReference type="Pfam" id="PF13407">
    <property type="entry name" value="Peripla_BP_4"/>
    <property type="match status" value="1"/>
</dbReference>
<dbReference type="RefSeq" id="WP_242688170.1">
    <property type="nucleotide sequence ID" value="NZ_CP036265.1"/>
</dbReference>
<evidence type="ECO:0000256" key="2">
    <source>
        <dbReference type="ARBA" id="ARBA00007639"/>
    </source>
</evidence>
<evidence type="ECO:0000313" key="7">
    <source>
        <dbReference type="Proteomes" id="UP000318741"/>
    </source>
</evidence>
<dbReference type="InterPro" id="IPR028082">
    <property type="entry name" value="Peripla_BP_I"/>
</dbReference>
<evidence type="ECO:0000256" key="4">
    <source>
        <dbReference type="SAM" id="SignalP"/>
    </source>
</evidence>